<evidence type="ECO:0000256" key="1">
    <source>
        <dbReference type="SAM" id="MobiDB-lite"/>
    </source>
</evidence>
<dbReference type="PANTHER" id="PTHR33144">
    <property type="entry name" value="OS10G0409366 PROTEIN-RELATED"/>
    <property type="match status" value="1"/>
</dbReference>
<evidence type="ECO:0008006" key="4">
    <source>
        <dbReference type="Google" id="ProtNLM"/>
    </source>
</evidence>
<protein>
    <recommendedName>
        <fullName evidence="4">Transposase</fullName>
    </recommendedName>
</protein>
<organism evidence="2 3">
    <name type="scientific">Chenopodium quinoa</name>
    <name type="common">Quinoa</name>
    <dbReference type="NCBI Taxonomy" id="63459"/>
    <lineage>
        <taxon>Eukaryota</taxon>
        <taxon>Viridiplantae</taxon>
        <taxon>Streptophyta</taxon>
        <taxon>Embryophyta</taxon>
        <taxon>Tracheophyta</taxon>
        <taxon>Spermatophyta</taxon>
        <taxon>Magnoliopsida</taxon>
        <taxon>eudicotyledons</taxon>
        <taxon>Gunneridae</taxon>
        <taxon>Pentapetalae</taxon>
        <taxon>Caryophyllales</taxon>
        <taxon>Chenopodiaceae</taxon>
        <taxon>Chenopodioideae</taxon>
        <taxon>Atripliceae</taxon>
        <taxon>Chenopodium</taxon>
    </lineage>
</organism>
<evidence type="ECO:0000313" key="2">
    <source>
        <dbReference type="EnsemblPlants" id="AUR62042361-RA:cds"/>
    </source>
</evidence>
<proteinExistence type="predicted"/>
<name>A0A803N910_CHEQI</name>
<reference evidence="2" key="1">
    <citation type="journal article" date="2017" name="Nature">
        <title>The genome of Chenopodium quinoa.</title>
        <authorList>
            <person name="Jarvis D.E."/>
            <person name="Ho Y.S."/>
            <person name="Lightfoot D.J."/>
            <person name="Schmoeckel S.M."/>
            <person name="Li B."/>
            <person name="Borm T.J.A."/>
            <person name="Ohyanagi H."/>
            <person name="Mineta K."/>
            <person name="Michell C.T."/>
            <person name="Saber N."/>
            <person name="Kharbatia N.M."/>
            <person name="Rupper R.R."/>
            <person name="Sharp A.R."/>
            <person name="Dally N."/>
            <person name="Boughton B.A."/>
            <person name="Woo Y.H."/>
            <person name="Gao G."/>
            <person name="Schijlen E.G.W.M."/>
            <person name="Guo X."/>
            <person name="Momin A.A."/>
            <person name="Negrao S."/>
            <person name="Al-Babili S."/>
            <person name="Gehring C."/>
            <person name="Roessner U."/>
            <person name="Jung C."/>
            <person name="Murphy K."/>
            <person name="Arold S.T."/>
            <person name="Gojobori T."/>
            <person name="van der Linden C.G."/>
            <person name="van Loo E.N."/>
            <person name="Jellen E.N."/>
            <person name="Maughan P.J."/>
            <person name="Tester M."/>
        </authorList>
    </citation>
    <scope>NUCLEOTIDE SEQUENCE [LARGE SCALE GENOMIC DNA]</scope>
    <source>
        <strain evidence="2">cv. PI 614886</strain>
    </source>
</reference>
<dbReference type="Proteomes" id="UP000596660">
    <property type="component" value="Unplaced"/>
</dbReference>
<feature type="region of interest" description="Disordered" evidence="1">
    <location>
        <begin position="87"/>
        <end position="116"/>
    </location>
</feature>
<accession>A0A803N910</accession>
<dbReference type="Gramene" id="AUR62042361-RA">
    <property type="protein sequence ID" value="AUR62042361-RA:cds"/>
    <property type="gene ID" value="AUR62042361"/>
</dbReference>
<feature type="compositionally biased region" description="Basic residues" evidence="1">
    <location>
        <begin position="101"/>
        <end position="110"/>
    </location>
</feature>
<dbReference type="PANTHER" id="PTHR33144:SF35">
    <property type="entry name" value="TRANSPOSASE, PTTA_EN_SPM, PLANT-RELATED"/>
    <property type="match status" value="1"/>
</dbReference>
<dbReference type="Pfam" id="PF03004">
    <property type="entry name" value="Transposase_24"/>
    <property type="match status" value="1"/>
</dbReference>
<dbReference type="EnsemblPlants" id="AUR62042361-RA">
    <property type="protein sequence ID" value="AUR62042361-RA:cds"/>
    <property type="gene ID" value="AUR62042361"/>
</dbReference>
<dbReference type="AlphaFoldDB" id="A0A803N910"/>
<sequence length="354" mass="40026">MDAVNNCWRYHKCQIKKKHFYAYDNDALRWKNKPDTISNLQFRDLLLYWNTDEAKKISHNNKDNRLMLDEMHTLGRKSFAILRHELRQQDPDKQEPSQAKVYKKSRKRSSGRTYKTSCEKAKENIAKMDAVESSQHEDGNNCNDPYYEVIRTAKRKSRVHLYGSGVKKTDLKKKANKPDFIFPEEFISSVTTAVLAQIREANPEINIVIPDVLLQSTPNDASSAPNRISNHSGQSSKSGAACNQKGIGSAATLCMGSCSADCPVSSLFRLACCVLCSGVGGAARGLLFCLWIKINFEVRKFQNDVSVTVVLMVPLLVFPSPVRRMRTIFSIWTSPSSRASSIFQDFKKTIKLPF</sequence>
<keyword evidence="3" id="KW-1185">Reference proteome</keyword>
<reference evidence="2" key="2">
    <citation type="submission" date="2021-03" db="UniProtKB">
        <authorList>
            <consortium name="EnsemblPlants"/>
        </authorList>
    </citation>
    <scope>IDENTIFICATION</scope>
</reference>
<dbReference type="InterPro" id="IPR004252">
    <property type="entry name" value="Probable_transposase_24"/>
</dbReference>
<evidence type="ECO:0000313" key="3">
    <source>
        <dbReference type="Proteomes" id="UP000596660"/>
    </source>
</evidence>